<dbReference type="OrthoDB" id="5694214at2"/>
<dbReference type="Pfam" id="PF07980">
    <property type="entry name" value="SusD_RagB"/>
    <property type="match status" value="1"/>
</dbReference>
<feature type="domain" description="SusD-like N-terminal" evidence="7">
    <location>
        <begin position="67"/>
        <end position="211"/>
    </location>
</feature>
<evidence type="ECO:0000256" key="5">
    <source>
        <dbReference type="ARBA" id="ARBA00023237"/>
    </source>
</evidence>
<keyword evidence="5" id="KW-0998">Cell outer membrane</keyword>
<dbReference type="GO" id="GO:0009279">
    <property type="term" value="C:cell outer membrane"/>
    <property type="evidence" value="ECO:0007669"/>
    <property type="project" value="UniProtKB-SubCell"/>
</dbReference>
<evidence type="ECO:0000313" key="8">
    <source>
        <dbReference type="EMBL" id="KAB5487516.1"/>
    </source>
</evidence>
<reference evidence="8" key="1">
    <citation type="submission" date="2019-10" db="EMBL/GenBank/DDBJ databases">
        <title>Muricauda hadale sp. nov., a piezophilic bacterium isolated from hadopelagic water of the Mariana Trench.</title>
        <authorList>
            <person name="Wei Y."/>
        </authorList>
    </citation>
    <scope>NUCLEOTIDE SEQUENCE [LARGE SCALE GENOMIC DNA]</scope>
    <source>
        <strain evidence="8">MT-229</strain>
    </source>
</reference>
<dbReference type="InterPro" id="IPR033985">
    <property type="entry name" value="SusD-like_N"/>
</dbReference>
<dbReference type="RefSeq" id="WP_151890660.1">
    <property type="nucleotide sequence ID" value="NZ_VNIK02000007.1"/>
</dbReference>
<proteinExistence type="inferred from homology"/>
<dbReference type="Gene3D" id="1.25.40.390">
    <property type="match status" value="1"/>
</dbReference>
<dbReference type="AlphaFoldDB" id="A0A5N5IS20"/>
<comment type="similarity">
    <text evidence="2">Belongs to the SusD family.</text>
</comment>
<dbReference type="Proteomes" id="UP000319204">
    <property type="component" value="Unassembled WGS sequence"/>
</dbReference>
<dbReference type="SUPFAM" id="SSF48452">
    <property type="entry name" value="TPR-like"/>
    <property type="match status" value="1"/>
</dbReference>
<dbReference type="Pfam" id="PF14322">
    <property type="entry name" value="SusD-like_3"/>
    <property type="match status" value="1"/>
</dbReference>
<gene>
    <name evidence="8" type="ORF">FOT42_011170</name>
</gene>
<evidence type="ECO:0000256" key="2">
    <source>
        <dbReference type="ARBA" id="ARBA00006275"/>
    </source>
</evidence>
<dbReference type="EMBL" id="VNIK02000007">
    <property type="protein sequence ID" value="KAB5487516.1"/>
    <property type="molecule type" value="Genomic_DNA"/>
</dbReference>
<keyword evidence="3" id="KW-0732">Signal</keyword>
<evidence type="ECO:0000256" key="3">
    <source>
        <dbReference type="ARBA" id="ARBA00022729"/>
    </source>
</evidence>
<name>A0A5N5IS20_9FLAO</name>
<evidence type="ECO:0000313" key="9">
    <source>
        <dbReference type="Proteomes" id="UP000319204"/>
    </source>
</evidence>
<keyword evidence="9" id="KW-1185">Reference proteome</keyword>
<sequence length="564" mass="65006">MKKYCILILFFFILATSCEKLDLDPLSEGSSESWYSDQTEIELSLNDLYRTYLWDIEQNYEGERFTDNWAQRQAVKDFVAGTINSEWSFSENLWLSTYKGITRANTILNSLENAVDNVPEEILVQLQAEARFFRAVFYGRLVFLYGDVPFYTDYLTVEESFELSRTDKEVIMEQVYSDFDFAIANLPESYGSNELSKVTKGAALGFKARTALRLNDFQIARDAAQEVMDMEVYSLHPEYGDYFLSKTRNSPETIFAIPRSFELGVSWSAKNFYTRTPGGSNVAQPSWDLFASYTCTDGLPIDESPLFDPRNPFENRDPRLAQTIVEFGTEHLGIIYDPNPYVTKVLNVGTGNMVNNKDARSVDTYASYNGLALKKGVDEDWNDDNQTDFDIRIMRYADILLMYAEAKIELGEIDQSVLDAINEVRARAYGVDKGQVSEYPVVVETGQENLRIILRNERRVEFAWENRRFFDLMRWGLAEKALTRPIYGILDPEDLKERVIDEDLWFWSETPEIDADGLPDFSSLYQSGTIKLLVERNFNNRQYLFPIPSKEIIINDNLTQNPGY</sequence>
<dbReference type="InterPro" id="IPR011990">
    <property type="entry name" value="TPR-like_helical_dom_sf"/>
</dbReference>
<comment type="subcellular location">
    <subcellularLocation>
        <location evidence="1">Cell outer membrane</location>
    </subcellularLocation>
</comment>
<keyword evidence="4" id="KW-0472">Membrane</keyword>
<dbReference type="InterPro" id="IPR012944">
    <property type="entry name" value="SusD_RagB_dom"/>
</dbReference>
<accession>A0A5N5IS20</accession>
<protein>
    <submittedName>
        <fullName evidence="8">RagB/SusD family nutrient uptake outer membrane protein</fullName>
    </submittedName>
</protein>
<dbReference type="PROSITE" id="PS51257">
    <property type="entry name" value="PROKAR_LIPOPROTEIN"/>
    <property type="match status" value="1"/>
</dbReference>
<evidence type="ECO:0000256" key="1">
    <source>
        <dbReference type="ARBA" id="ARBA00004442"/>
    </source>
</evidence>
<evidence type="ECO:0000256" key="4">
    <source>
        <dbReference type="ARBA" id="ARBA00023136"/>
    </source>
</evidence>
<feature type="domain" description="RagB/SusD" evidence="6">
    <location>
        <begin position="267"/>
        <end position="564"/>
    </location>
</feature>
<comment type="caution">
    <text evidence="8">The sequence shown here is derived from an EMBL/GenBank/DDBJ whole genome shotgun (WGS) entry which is preliminary data.</text>
</comment>
<evidence type="ECO:0000259" key="7">
    <source>
        <dbReference type="Pfam" id="PF14322"/>
    </source>
</evidence>
<organism evidence="8 9">
    <name type="scientific">Flagellimonas hadalis</name>
    <dbReference type="NCBI Taxonomy" id="2597517"/>
    <lineage>
        <taxon>Bacteria</taxon>
        <taxon>Pseudomonadati</taxon>
        <taxon>Bacteroidota</taxon>
        <taxon>Flavobacteriia</taxon>
        <taxon>Flavobacteriales</taxon>
        <taxon>Flavobacteriaceae</taxon>
        <taxon>Flagellimonas</taxon>
    </lineage>
</organism>
<evidence type="ECO:0000259" key="6">
    <source>
        <dbReference type="Pfam" id="PF07980"/>
    </source>
</evidence>